<reference evidence="2 3" key="1">
    <citation type="journal article" date="2018" name="PLoS Genet.">
        <title>Population sequencing reveals clonal diversity and ancestral inbreeding in the grapevine cultivar Chardonnay.</title>
        <authorList>
            <person name="Roach M.J."/>
            <person name="Johnson D.L."/>
            <person name="Bohlmann J."/>
            <person name="van Vuuren H.J."/>
            <person name="Jones S.J."/>
            <person name="Pretorius I.S."/>
            <person name="Schmidt S.A."/>
            <person name="Borneman A.R."/>
        </authorList>
    </citation>
    <scope>NUCLEOTIDE SEQUENCE [LARGE SCALE GENOMIC DNA]</scope>
    <source>
        <strain evidence="3">cv. Chardonnay</strain>
        <tissue evidence="2">Leaf</tissue>
    </source>
</reference>
<dbReference type="GO" id="GO:0003676">
    <property type="term" value="F:nucleic acid binding"/>
    <property type="evidence" value="ECO:0007669"/>
    <property type="project" value="InterPro"/>
</dbReference>
<dbReference type="PANTHER" id="PTHR35046:SF18">
    <property type="entry name" value="RNA-DIRECTED DNA POLYMERASE"/>
    <property type="match status" value="1"/>
</dbReference>
<dbReference type="InterPro" id="IPR012337">
    <property type="entry name" value="RNaseH-like_sf"/>
</dbReference>
<organism evidence="2 3">
    <name type="scientific">Vitis vinifera</name>
    <name type="common">Grape</name>
    <dbReference type="NCBI Taxonomy" id="29760"/>
    <lineage>
        <taxon>Eukaryota</taxon>
        <taxon>Viridiplantae</taxon>
        <taxon>Streptophyta</taxon>
        <taxon>Embryophyta</taxon>
        <taxon>Tracheophyta</taxon>
        <taxon>Spermatophyta</taxon>
        <taxon>Magnoliopsida</taxon>
        <taxon>eudicotyledons</taxon>
        <taxon>Gunneridae</taxon>
        <taxon>Pentapetalae</taxon>
        <taxon>rosids</taxon>
        <taxon>Vitales</taxon>
        <taxon>Vitaceae</taxon>
        <taxon>Viteae</taxon>
        <taxon>Vitis</taxon>
    </lineage>
</organism>
<dbReference type="EMBL" id="QGNW01000288">
    <property type="protein sequence ID" value="RVW78909.1"/>
    <property type="molecule type" value="Genomic_DNA"/>
</dbReference>
<feature type="region of interest" description="Disordered" evidence="1">
    <location>
        <begin position="136"/>
        <end position="164"/>
    </location>
</feature>
<comment type="caution">
    <text evidence="2">The sequence shown here is derived from an EMBL/GenBank/DDBJ whole genome shotgun (WGS) entry which is preliminary data.</text>
</comment>
<dbReference type="SUPFAM" id="SSF53098">
    <property type="entry name" value="Ribonuclease H-like"/>
    <property type="match status" value="1"/>
</dbReference>
<accession>A0A438H3D0</accession>
<dbReference type="Gene3D" id="3.30.420.10">
    <property type="entry name" value="Ribonuclease H-like superfamily/Ribonuclease H"/>
    <property type="match status" value="1"/>
</dbReference>
<sequence>MDVSLESKSLPSVGNSRKSYLQVTSQRLTRDKLVHLNERRSLALPSVGPDRFSKYVVFILTPDVCPTEEATKLFFSNVVKHFGLPRDIVSDRDARFTDRFWVELFKLLATGMSPFELAIRVQPQMLLKVAKQKAGGNSPTAYKMAQSRQKMFDEARDSLEKAAR</sequence>
<evidence type="ECO:0000256" key="1">
    <source>
        <dbReference type="SAM" id="MobiDB-lite"/>
    </source>
</evidence>
<proteinExistence type="predicted"/>
<protein>
    <recommendedName>
        <fullName evidence="4">Integrase catalytic domain-containing protein</fullName>
    </recommendedName>
</protein>
<evidence type="ECO:0000313" key="2">
    <source>
        <dbReference type="EMBL" id="RVW78909.1"/>
    </source>
</evidence>
<name>A0A438H3D0_VITVI</name>
<dbReference type="InterPro" id="IPR036397">
    <property type="entry name" value="RNaseH_sf"/>
</dbReference>
<dbReference type="AlphaFoldDB" id="A0A438H3D0"/>
<evidence type="ECO:0008006" key="4">
    <source>
        <dbReference type="Google" id="ProtNLM"/>
    </source>
</evidence>
<gene>
    <name evidence="2" type="ORF">CK203_052374</name>
</gene>
<dbReference type="PANTHER" id="PTHR35046">
    <property type="entry name" value="ZINC KNUCKLE (CCHC-TYPE) FAMILY PROTEIN"/>
    <property type="match status" value="1"/>
</dbReference>
<evidence type="ECO:0000313" key="3">
    <source>
        <dbReference type="Proteomes" id="UP000288805"/>
    </source>
</evidence>
<feature type="compositionally biased region" description="Basic and acidic residues" evidence="1">
    <location>
        <begin position="150"/>
        <end position="164"/>
    </location>
</feature>
<dbReference type="Proteomes" id="UP000288805">
    <property type="component" value="Unassembled WGS sequence"/>
</dbReference>